<organism evidence="2 3">
    <name type="scientific">Mycolicibacterium austroafricanum</name>
    <name type="common">Mycobacterium austroafricanum</name>
    <dbReference type="NCBI Taxonomy" id="39687"/>
    <lineage>
        <taxon>Bacteria</taxon>
        <taxon>Bacillati</taxon>
        <taxon>Actinomycetota</taxon>
        <taxon>Actinomycetes</taxon>
        <taxon>Mycobacteriales</taxon>
        <taxon>Mycobacteriaceae</taxon>
        <taxon>Mycolicibacterium</taxon>
    </lineage>
</organism>
<feature type="region of interest" description="Disordered" evidence="1">
    <location>
        <begin position="15"/>
        <end position="42"/>
    </location>
</feature>
<feature type="compositionally biased region" description="Low complexity" evidence="1">
    <location>
        <begin position="19"/>
        <end position="39"/>
    </location>
</feature>
<dbReference type="RefSeq" id="WP_208675633.1">
    <property type="nucleotide sequence ID" value="NZ_CP070380.1"/>
</dbReference>
<reference evidence="2" key="1">
    <citation type="submission" date="2023-07" db="EMBL/GenBank/DDBJ databases">
        <title>Degradation of tert-butanol by M. austroafricanum TBA100.</title>
        <authorList>
            <person name="Helbich S."/>
            <person name="Vainshtein Y."/>
        </authorList>
    </citation>
    <scope>NUCLEOTIDE SEQUENCE</scope>
    <source>
        <strain evidence="2">TBA100</strain>
    </source>
</reference>
<evidence type="ECO:0000313" key="3">
    <source>
        <dbReference type="Proteomes" id="UP001172687"/>
    </source>
</evidence>
<proteinExistence type="predicted"/>
<dbReference type="Proteomes" id="UP001172687">
    <property type="component" value="Unassembled WGS sequence"/>
</dbReference>
<dbReference type="EMBL" id="JAUHTC010000089">
    <property type="protein sequence ID" value="MDN4521287.1"/>
    <property type="molecule type" value="Genomic_DNA"/>
</dbReference>
<evidence type="ECO:0000313" key="2">
    <source>
        <dbReference type="EMBL" id="MDN4521287.1"/>
    </source>
</evidence>
<protein>
    <submittedName>
        <fullName evidence="2">Uncharacterized protein</fullName>
    </submittedName>
</protein>
<gene>
    <name evidence="2" type="ORF">QYF68_26195</name>
</gene>
<evidence type="ECO:0000256" key="1">
    <source>
        <dbReference type="SAM" id="MobiDB-lite"/>
    </source>
</evidence>
<name>A0ABT8HKK9_MYCAO</name>
<sequence length="545" mass="56631">MVVVTVVALAVSSCESHGSKTAESAPASSASTSPAPSGTQVSTVVDKVRIRATAAPVDGDHKLTIGGGDAGAPEAEALVVATPPIRVQLDGGKVQPSAPVQLEFDLSDRPDIVAELTDTVVPVVESVSTTDSTERDMFTGTWDPATQTLTAQVTHLTDFWVSAFNVVKAIESGIGRTFEVLRGDSTSPCREKSELTLSGTEYVLTTVSPGAIAGCLVDNNGSVAIDFDNATGGFYIIVVAPDDVGGDWIVTEPLSMGDAAGSMVVGLVPNNKGVLAGRSSGRFTLNPGIVEADIRMMPQPHGILVKSLLSGVSMFGIDLKRFEGIPEAWDCFVTGVNVANIDGSVTTAELNGMIGGIAQCLITAEGAMGGNKSKLAALHRLSVATALLTELPQQLGDFVASGLQEAARNSVKDFRLRSAATSSTTTTTAPSPADAVIDRVEVTTWAYDRVEGDTYVADNTGAKQIEVFWKSFAGADQVRSGCTSTVRIEGPGTSEAKDESGCDSYNPGTYVKARSPGVHTVTVTVRQDGQPDITAQRTVTVLPHS</sequence>
<accession>A0ABT8HKK9</accession>
<keyword evidence="3" id="KW-1185">Reference proteome</keyword>
<comment type="caution">
    <text evidence="2">The sequence shown here is derived from an EMBL/GenBank/DDBJ whole genome shotgun (WGS) entry which is preliminary data.</text>
</comment>